<gene>
    <name evidence="1" type="ORF">BECKTC1821F_GA0114240_101218</name>
</gene>
<accession>A0A450ZSJ5</accession>
<protein>
    <submittedName>
        <fullName evidence="1">Uncharacterized protein</fullName>
    </submittedName>
</protein>
<dbReference type="EMBL" id="CAADFW010000012">
    <property type="protein sequence ID" value="VFK56749.1"/>
    <property type="molecule type" value="Genomic_DNA"/>
</dbReference>
<name>A0A450ZSJ5_9GAMM</name>
<dbReference type="AlphaFoldDB" id="A0A450ZSJ5"/>
<sequence length="40" mass="4664">MGRSRYKIYNETVPHFLTCTILNWIPIFARSHAPCVGTLR</sequence>
<proteinExistence type="predicted"/>
<organism evidence="1">
    <name type="scientific">Candidatus Kentrum sp. TC</name>
    <dbReference type="NCBI Taxonomy" id="2126339"/>
    <lineage>
        <taxon>Bacteria</taxon>
        <taxon>Pseudomonadati</taxon>
        <taxon>Pseudomonadota</taxon>
        <taxon>Gammaproteobacteria</taxon>
        <taxon>Candidatus Kentrum</taxon>
    </lineage>
</organism>
<evidence type="ECO:0000313" key="1">
    <source>
        <dbReference type="EMBL" id="VFK56749.1"/>
    </source>
</evidence>
<reference evidence="1" key="1">
    <citation type="submission" date="2019-02" db="EMBL/GenBank/DDBJ databases">
        <authorList>
            <person name="Gruber-Vodicka R. H."/>
            <person name="Seah K. B. B."/>
        </authorList>
    </citation>
    <scope>NUCLEOTIDE SEQUENCE</scope>
    <source>
        <strain evidence="1">BECK_BZ126</strain>
    </source>
</reference>